<proteinExistence type="inferred from homology"/>
<dbReference type="CDD" id="cd07720">
    <property type="entry name" value="OPHC2-like_MBL-fold"/>
    <property type="match status" value="1"/>
</dbReference>
<evidence type="ECO:0000259" key="5">
    <source>
        <dbReference type="SMART" id="SM00849"/>
    </source>
</evidence>
<dbReference type="SUPFAM" id="SSF56281">
    <property type="entry name" value="Metallo-hydrolase/oxidoreductase"/>
    <property type="match status" value="1"/>
</dbReference>
<dbReference type="PANTHER" id="PTHR42978">
    <property type="entry name" value="QUORUM-QUENCHING LACTONASE YTNP-RELATED-RELATED"/>
    <property type="match status" value="1"/>
</dbReference>
<evidence type="ECO:0000256" key="2">
    <source>
        <dbReference type="ARBA" id="ARBA00022723"/>
    </source>
</evidence>
<keyword evidence="7" id="KW-1185">Reference proteome</keyword>
<keyword evidence="4" id="KW-0862">Zinc</keyword>
<protein>
    <submittedName>
        <fullName evidence="6">MBL fold metallo-hydrolase</fullName>
    </submittedName>
</protein>
<organism evidence="6 7">
    <name type="scientific">Teichococcus aerophilus</name>
    <dbReference type="NCBI Taxonomy" id="1224513"/>
    <lineage>
        <taxon>Bacteria</taxon>
        <taxon>Pseudomonadati</taxon>
        <taxon>Pseudomonadota</taxon>
        <taxon>Alphaproteobacteria</taxon>
        <taxon>Acetobacterales</taxon>
        <taxon>Roseomonadaceae</taxon>
        <taxon>Roseomonas</taxon>
    </lineage>
</organism>
<name>A0ABR7RHS5_9PROT</name>
<dbReference type="InterPro" id="IPR051013">
    <property type="entry name" value="MBL_superfamily_lactonases"/>
</dbReference>
<dbReference type="EMBL" id="JACTVA010000004">
    <property type="protein sequence ID" value="MBC9205938.1"/>
    <property type="molecule type" value="Genomic_DNA"/>
</dbReference>
<dbReference type="Pfam" id="PF00753">
    <property type="entry name" value="Lactamase_B"/>
    <property type="match status" value="1"/>
</dbReference>
<accession>A0ABR7RHS5</accession>
<reference evidence="6 7" key="1">
    <citation type="journal article" date="2013" name="Int. J. Syst. Evol. Microbiol.">
        <title>Roseomonas aerophila sp. nov., isolated from air.</title>
        <authorList>
            <person name="Kim S.J."/>
            <person name="Weon H.Y."/>
            <person name="Ahn J.H."/>
            <person name="Hong S.B."/>
            <person name="Seok S.J."/>
            <person name="Whang K.S."/>
            <person name="Kwon S.W."/>
        </authorList>
    </citation>
    <scope>NUCLEOTIDE SEQUENCE [LARGE SCALE GENOMIC DNA]</scope>
    <source>
        <strain evidence="6 7">NBRC 108923</strain>
    </source>
</reference>
<dbReference type="RefSeq" id="WP_187783114.1">
    <property type="nucleotide sequence ID" value="NZ_JACTVA010000004.1"/>
</dbReference>
<sequence>MTGSVRQFGAYSVVHLLDGVFEPSSDVLLHPGGPAARQALIDQAGPTLRMDVNCFLLRGPDGIALVDAGTGDAWGPQLGHARAALQQAGVAPEQVARVLLTHLHGDHALGLLQGADGASAWLPRAEILVPEADLHFFTDPAARAALPVARHGAFDITAKLLRAYEGRIRPIPSGPIAAFPGIEAVPLPGHTPGHTGYLLHGTPHSLLLWADLLHLFTAQAADPDAGLSYDIDPTLAAQSRHATLARAAAEGWVVAGAHVPGFGVLEAAGAGYRVVPA</sequence>
<evidence type="ECO:0000313" key="7">
    <source>
        <dbReference type="Proteomes" id="UP000626026"/>
    </source>
</evidence>
<feature type="domain" description="Metallo-beta-lactamase" evidence="5">
    <location>
        <begin position="51"/>
        <end position="258"/>
    </location>
</feature>
<dbReference type="InterPro" id="IPR036866">
    <property type="entry name" value="RibonucZ/Hydroxyglut_hydro"/>
</dbReference>
<comment type="caution">
    <text evidence="6">The sequence shown here is derived from an EMBL/GenBank/DDBJ whole genome shotgun (WGS) entry which is preliminary data.</text>
</comment>
<comment type="similarity">
    <text evidence="1">Belongs to the metallo-beta-lactamase superfamily.</text>
</comment>
<evidence type="ECO:0000313" key="6">
    <source>
        <dbReference type="EMBL" id="MBC9205938.1"/>
    </source>
</evidence>
<dbReference type="Gene3D" id="3.60.15.10">
    <property type="entry name" value="Ribonuclease Z/Hydroxyacylglutathione hydrolase-like"/>
    <property type="match status" value="1"/>
</dbReference>
<keyword evidence="3" id="KW-0378">Hydrolase</keyword>
<dbReference type="InterPro" id="IPR001279">
    <property type="entry name" value="Metallo-B-lactamas"/>
</dbReference>
<dbReference type="SMART" id="SM00849">
    <property type="entry name" value="Lactamase_B"/>
    <property type="match status" value="1"/>
</dbReference>
<dbReference type="Proteomes" id="UP000626026">
    <property type="component" value="Unassembled WGS sequence"/>
</dbReference>
<evidence type="ECO:0000256" key="1">
    <source>
        <dbReference type="ARBA" id="ARBA00007749"/>
    </source>
</evidence>
<evidence type="ECO:0000256" key="4">
    <source>
        <dbReference type="ARBA" id="ARBA00022833"/>
    </source>
</evidence>
<keyword evidence="2" id="KW-0479">Metal-binding</keyword>
<evidence type="ECO:0000256" key="3">
    <source>
        <dbReference type="ARBA" id="ARBA00022801"/>
    </source>
</evidence>
<gene>
    <name evidence="6" type="ORF">IBL26_03745</name>
</gene>
<dbReference type="PANTHER" id="PTHR42978:SF6">
    <property type="entry name" value="QUORUM-QUENCHING LACTONASE YTNP-RELATED"/>
    <property type="match status" value="1"/>
</dbReference>